<protein>
    <recommendedName>
        <fullName evidence="1">HTH cro/C1-type domain-containing protein</fullName>
    </recommendedName>
</protein>
<gene>
    <name evidence="2" type="ORF">HA51_12820</name>
</gene>
<dbReference type="GO" id="GO:0003677">
    <property type="term" value="F:DNA binding"/>
    <property type="evidence" value="ECO:0007669"/>
    <property type="project" value="InterPro"/>
</dbReference>
<name>A0A1X1CX06_9GAMM</name>
<dbReference type="InterPro" id="IPR010982">
    <property type="entry name" value="Lambda_DNA-bd_dom_sf"/>
</dbReference>
<proteinExistence type="predicted"/>
<feature type="domain" description="HTH cro/C1-type" evidence="1">
    <location>
        <begin position="13"/>
        <end position="66"/>
    </location>
</feature>
<organism evidence="2 3">
    <name type="scientific">Pantoea rwandensis</name>
    <dbReference type="NCBI Taxonomy" id="1076550"/>
    <lineage>
        <taxon>Bacteria</taxon>
        <taxon>Pseudomonadati</taxon>
        <taxon>Pseudomonadota</taxon>
        <taxon>Gammaproteobacteria</taxon>
        <taxon>Enterobacterales</taxon>
        <taxon>Erwiniaceae</taxon>
        <taxon>Pantoea</taxon>
    </lineage>
</organism>
<dbReference type="Pfam" id="PF01381">
    <property type="entry name" value="HTH_3"/>
    <property type="match status" value="1"/>
</dbReference>
<evidence type="ECO:0000259" key="1">
    <source>
        <dbReference type="PROSITE" id="PS50943"/>
    </source>
</evidence>
<reference evidence="2 3" key="1">
    <citation type="journal article" date="2017" name="Antonie Van Leeuwenhoek">
        <title>Phylogenomic resolution of the bacterial genus Pantoea and its relationship with Erwinia and Tatumella.</title>
        <authorList>
            <person name="Palmer M."/>
            <person name="Steenkamp E.T."/>
            <person name="Coetzee M.P."/>
            <person name="Chan W.Y."/>
            <person name="van Zyl E."/>
            <person name="De Maayer P."/>
            <person name="Coutinho T.A."/>
            <person name="Blom J."/>
            <person name="Smits T.H."/>
            <person name="Duffy B."/>
            <person name="Venter S.N."/>
        </authorList>
    </citation>
    <scope>NUCLEOTIDE SEQUENCE [LARGE SCALE GENOMIC DNA]</scope>
    <source>
        <strain evidence="2 3">LMG 26275</strain>
    </source>
</reference>
<dbReference type="CDD" id="cd00093">
    <property type="entry name" value="HTH_XRE"/>
    <property type="match status" value="1"/>
</dbReference>
<dbReference type="OrthoDB" id="2986852at2"/>
<sequence length="83" mass="9077">MLPGMLDIGQKCQEKRKAKGWTQSTAATHAGIHRTVISQIENGLYSGSLKALTLYLNALEMKLSVQSAGMPQLDELEALFNDD</sequence>
<dbReference type="Gene3D" id="1.10.260.40">
    <property type="entry name" value="lambda repressor-like DNA-binding domains"/>
    <property type="match status" value="1"/>
</dbReference>
<accession>A0A1X1CX06</accession>
<dbReference type="AlphaFoldDB" id="A0A1X1CX06"/>
<dbReference type="SUPFAM" id="SSF47413">
    <property type="entry name" value="lambda repressor-like DNA-binding domains"/>
    <property type="match status" value="1"/>
</dbReference>
<dbReference type="Proteomes" id="UP000193558">
    <property type="component" value="Unassembled WGS sequence"/>
</dbReference>
<evidence type="ECO:0000313" key="3">
    <source>
        <dbReference type="Proteomes" id="UP000193558"/>
    </source>
</evidence>
<dbReference type="EMBL" id="MLFR01000012">
    <property type="protein sequence ID" value="ORM68864.1"/>
    <property type="molecule type" value="Genomic_DNA"/>
</dbReference>
<evidence type="ECO:0000313" key="2">
    <source>
        <dbReference type="EMBL" id="ORM68864.1"/>
    </source>
</evidence>
<comment type="caution">
    <text evidence="2">The sequence shown here is derived from an EMBL/GenBank/DDBJ whole genome shotgun (WGS) entry which is preliminary data.</text>
</comment>
<dbReference type="InterPro" id="IPR001387">
    <property type="entry name" value="Cro/C1-type_HTH"/>
</dbReference>
<dbReference type="SMART" id="SM00530">
    <property type="entry name" value="HTH_XRE"/>
    <property type="match status" value="1"/>
</dbReference>
<dbReference type="PROSITE" id="PS50943">
    <property type="entry name" value="HTH_CROC1"/>
    <property type="match status" value="1"/>
</dbReference>
<dbReference type="RefSeq" id="WP_084934908.1">
    <property type="nucleotide sequence ID" value="NZ_MLFR01000012.1"/>
</dbReference>